<sequence>MLNQSSMEYQYNIILDILAEMVTNYLTKNDEKNLSDDKKEDKDNVNK</sequence>
<protein>
    <submittedName>
        <fullName evidence="1">Uncharacterized protein</fullName>
    </submittedName>
</protein>
<evidence type="ECO:0000313" key="2">
    <source>
        <dbReference type="Proteomes" id="UP001214898"/>
    </source>
</evidence>
<proteinExistence type="predicted"/>
<dbReference type="EMBL" id="CP120576">
    <property type="protein sequence ID" value="WEY85313.1"/>
    <property type="molecule type" value="Genomic_DNA"/>
</dbReference>
<organism evidence="1 2">
    <name type="scientific">Bacillus subtilis</name>
    <dbReference type="NCBI Taxonomy" id="1423"/>
    <lineage>
        <taxon>Bacteria</taxon>
        <taxon>Bacillati</taxon>
        <taxon>Bacillota</taxon>
        <taxon>Bacilli</taxon>
        <taxon>Bacillales</taxon>
        <taxon>Bacillaceae</taxon>
        <taxon>Bacillus</taxon>
    </lineage>
</organism>
<gene>
    <name evidence="1" type="ORF">P5633_03545</name>
</gene>
<evidence type="ECO:0000313" key="1">
    <source>
        <dbReference type="EMBL" id="WEY85313.1"/>
    </source>
</evidence>
<name>A0AAX3RPL1_BACIU</name>
<reference evidence="1" key="1">
    <citation type="submission" date="2025-02" db="EMBL/GenBank/DDBJ databases">
        <title>Complete genome sequences of 52 Bacillus and Priestia strains isolated from West-African fermentations and 26 reference strains from the DSMZ collection.</title>
        <authorList>
            <person name="Wiedenbein E.S."/>
            <person name="Canoy T.S."/>
            <person name="Hui Y."/>
            <person name="Parkouda C."/>
            <person name="Dawende C."/>
            <person name="Ametefe E."/>
            <person name="Jespersen L."/>
            <person name="Nielsen D.S."/>
        </authorList>
    </citation>
    <scope>NUCLEOTIDE SEQUENCE</scope>
    <source>
        <strain evidence="1">PRO56</strain>
    </source>
</reference>
<dbReference type="Proteomes" id="UP001214898">
    <property type="component" value="Chromosome"/>
</dbReference>
<accession>A0AAX3RPL1</accession>
<dbReference type="AlphaFoldDB" id="A0AAX3RPL1"/>